<dbReference type="PANTHER" id="PTHR39961:SF1">
    <property type="entry name" value="DUF458 DOMAIN-CONTAINING PROTEIN"/>
    <property type="match status" value="1"/>
</dbReference>
<name>A0A1F6AP56_9BACT</name>
<dbReference type="PANTHER" id="PTHR39961">
    <property type="entry name" value="HYPOTHETICAL CYTOSOLIC PROTEIN"/>
    <property type="match status" value="1"/>
</dbReference>
<gene>
    <name evidence="1" type="ORF">A2960_06035</name>
</gene>
<proteinExistence type="predicted"/>
<evidence type="ECO:0008006" key="3">
    <source>
        <dbReference type="Google" id="ProtNLM"/>
    </source>
</evidence>
<dbReference type="EMBL" id="MFJR01000009">
    <property type="protein sequence ID" value="OGG26476.1"/>
    <property type="molecule type" value="Genomic_DNA"/>
</dbReference>
<dbReference type="AlphaFoldDB" id="A0A1F6AP56"/>
<dbReference type="InterPro" id="IPR007405">
    <property type="entry name" value="Phage_KVP40_Orf299"/>
</dbReference>
<reference evidence="1 2" key="1">
    <citation type="journal article" date="2016" name="Nat. Commun.">
        <title>Thousands of microbial genomes shed light on interconnected biogeochemical processes in an aquifer system.</title>
        <authorList>
            <person name="Anantharaman K."/>
            <person name="Brown C.T."/>
            <person name="Hug L.A."/>
            <person name="Sharon I."/>
            <person name="Castelle C.J."/>
            <person name="Probst A.J."/>
            <person name="Thomas B.C."/>
            <person name="Singh A."/>
            <person name="Wilkins M.J."/>
            <person name="Karaoz U."/>
            <person name="Brodie E.L."/>
            <person name="Williams K.H."/>
            <person name="Hubbard S.S."/>
            <person name="Banfield J.F."/>
        </authorList>
    </citation>
    <scope>NUCLEOTIDE SEQUENCE [LARGE SCALE GENOMIC DNA]</scope>
</reference>
<comment type="caution">
    <text evidence="1">The sequence shown here is derived from an EMBL/GenBank/DDBJ whole genome shotgun (WGS) entry which is preliminary data.</text>
</comment>
<protein>
    <recommendedName>
        <fullName evidence="3">DUF458 domain-containing protein</fullName>
    </recommendedName>
</protein>
<evidence type="ECO:0000313" key="2">
    <source>
        <dbReference type="Proteomes" id="UP000176609"/>
    </source>
</evidence>
<dbReference type="Proteomes" id="UP000176609">
    <property type="component" value="Unassembled WGS sequence"/>
</dbReference>
<dbReference type="Pfam" id="PF04308">
    <property type="entry name" value="RNaseH_like"/>
    <property type="match status" value="1"/>
</dbReference>
<evidence type="ECO:0000313" key="1">
    <source>
        <dbReference type="EMBL" id="OGG26476.1"/>
    </source>
</evidence>
<accession>A0A1F6AP56</accession>
<sequence>MVNNHYFSPSYGTLTLDEVRSKTLKFIQEFPEYKYQMVIGTDSKPANGKGIDFVTAIVIHRQGVGGIYFWKRLVESKSLVLRNRIYQEAVLSLNCAQEVLEAFKNDGFNKFNVEIHVDVGKFGDTRTMLTEVVGMIRGSGFLVKTKPEAYAASNVADRHT</sequence>
<organism evidence="1 2">
    <name type="scientific">Candidatus Gottesmanbacteria bacterium RIFCSPLOWO2_01_FULL_39_12b</name>
    <dbReference type="NCBI Taxonomy" id="1798388"/>
    <lineage>
        <taxon>Bacteria</taxon>
        <taxon>Candidatus Gottesmaniibacteriota</taxon>
    </lineage>
</organism>